<dbReference type="Gene3D" id="2.10.109.10">
    <property type="entry name" value="Umud Fragment, subunit A"/>
    <property type="match status" value="1"/>
</dbReference>
<keyword evidence="3" id="KW-0804">Transcription</keyword>
<dbReference type="Proteomes" id="UP000006044">
    <property type="component" value="Unassembled WGS sequence"/>
</dbReference>
<evidence type="ECO:0000256" key="2">
    <source>
        <dbReference type="ARBA" id="ARBA00023125"/>
    </source>
</evidence>
<dbReference type="EMBL" id="ADLE01000018">
    <property type="protein sequence ID" value="EJZ62159.1"/>
    <property type="molecule type" value="Genomic_DNA"/>
</dbReference>
<dbReference type="STRING" id="742726.HMPREF9448_02842"/>
<dbReference type="PANTHER" id="PTHR40661">
    <property type="match status" value="1"/>
</dbReference>
<dbReference type="InterPro" id="IPR001387">
    <property type="entry name" value="Cro/C1-type_HTH"/>
</dbReference>
<evidence type="ECO:0000313" key="6">
    <source>
        <dbReference type="Proteomes" id="UP000006044"/>
    </source>
</evidence>
<evidence type="ECO:0000313" key="5">
    <source>
        <dbReference type="EMBL" id="EJZ62159.1"/>
    </source>
</evidence>
<evidence type="ECO:0000259" key="4">
    <source>
        <dbReference type="PROSITE" id="PS50943"/>
    </source>
</evidence>
<dbReference type="SMART" id="SM00530">
    <property type="entry name" value="HTH_XRE"/>
    <property type="match status" value="1"/>
</dbReference>
<evidence type="ECO:0000256" key="1">
    <source>
        <dbReference type="ARBA" id="ARBA00023015"/>
    </source>
</evidence>
<dbReference type="CDD" id="cd06529">
    <property type="entry name" value="S24_LexA-like"/>
    <property type="match status" value="1"/>
</dbReference>
<dbReference type="InterPro" id="IPR015927">
    <property type="entry name" value="Peptidase_S24_S26A/B/C"/>
</dbReference>
<dbReference type="SUPFAM" id="SSF47413">
    <property type="entry name" value="lambda repressor-like DNA-binding domains"/>
    <property type="match status" value="1"/>
</dbReference>
<proteinExistence type="predicted"/>
<protein>
    <recommendedName>
        <fullName evidence="4">HTH cro/C1-type domain-containing protein</fullName>
    </recommendedName>
</protein>
<dbReference type="CDD" id="cd00093">
    <property type="entry name" value="HTH_XRE"/>
    <property type="match status" value="1"/>
</dbReference>
<evidence type="ECO:0000256" key="3">
    <source>
        <dbReference type="ARBA" id="ARBA00023163"/>
    </source>
</evidence>
<dbReference type="AlphaFoldDB" id="K0X3I8"/>
<comment type="caution">
    <text evidence="5">The sequence shown here is derived from an EMBL/GenBank/DDBJ whole genome shotgun (WGS) entry which is preliminary data.</text>
</comment>
<feature type="domain" description="HTH cro/C1-type" evidence="4">
    <location>
        <begin position="10"/>
        <end position="64"/>
    </location>
</feature>
<keyword evidence="1" id="KW-0805">Transcription regulation</keyword>
<reference evidence="5 6" key="1">
    <citation type="submission" date="2012-08" db="EMBL/GenBank/DDBJ databases">
        <title>The Genome Sequence of Barnesiella intestinihominis YIT 11860.</title>
        <authorList>
            <consortium name="The Broad Institute Genome Sequencing Platform"/>
            <person name="Earl A."/>
            <person name="Ward D."/>
            <person name="Feldgarden M."/>
            <person name="Gevers D."/>
            <person name="Morotomi M."/>
            <person name="Walker B."/>
            <person name="Young S.K."/>
            <person name="Zeng Q."/>
            <person name="Gargeya S."/>
            <person name="Fitzgerald M."/>
            <person name="Haas B."/>
            <person name="Abouelleil A."/>
            <person name="Alvarado L."/>
            <person name="Arachchi H.M."/>
            <person name="Berlin A.M."/>
            <person name="Chapman S.B."/>
            <person name="Goldberg J."/>
            <person name="Griggs A."/>
            <person name="Gujja S."/>
            <person name="Hansen M."/>
            <person name="Howarth C."/>
            <person name="Imamovic A."/>
            <person name="Larimer J."/>
            <person name="McCowen C."/>
            <person name="Montmayeur A."/>
            <person name="Murphy C."/>
            <person name="Neiman D."/>
            <person name="Pearson M."/>
            <person name="Priest M."/>
            <person name="Roberts A."/>
            <person name="Saif S."/>
            <person name="Shea T."/>
            <person name="Sisk P."/>
            <person name="Sykes S."/>
            <person name="Wortman J."/>
            <person name="Nusbaum C."/>
            <person name="Birren B."/>
        </authorList>
    </citation>
    <scope>NUCLEOTIDE SEQUENCE [LARGE SCALE GENOMIC DNA]</scope>
    <source>
        <strain evidence="5 6">YIT 11860</strain>
    </source>
</reference>
<organism evidence="5 6">
    <name type="scientific">Barnesiella intestinihominis YIT 11860</name>
    <dbReference type="NCBI Taxonomy" id="742726"/>
    <lineage>
        <taxon>Bacteria</taxon>
        <taxon>Pseudomonadati</taxon>
        <taxon>Bacteroidota</taxon>
        <taxon>Bacteroidia</taxon>
        <taxon>Bacteroidales</taxon>
        <taxon>Barnesiellaceae</taxon>
        <taxon>Barnesiella</taxon>
    </lineage>
</organism>
<dbReference type="eggNOG" id="COG1974">
    <property type="taxonomic scope" value="Bacteria"/>
</dbReference>
<accession>K0X3I8</accession>
<dbReference type="InterPro" id="IPR039418">
    <property type="entry name" value="LexA-like"/>
</dbReference>
<name>K0X3I8_9BACT</name>
<dbReference type="PROSITE" id="PS50943">
    <property type="entry name" value="HTH_CROC1"/>
    <property type="match status" value="1"/>
</dbReference>
<dbReference type="RefSeq" id="WP_008863213.1">
    <property type="nucleotide sequence ID" value="NZ_CAXSNY010000004.1"/>
</dbReference>
<dbReference type="PANTHER" id="PTHR40661:SF1">
    <property type="entry name" value="HTH CRO_C1-TYPE DOMAIN-CONTAINING PROTEIN"/>
    <property type="match status" value="1"/>
</dbReference>
<sequence length="231" mass="26315">MENEAKIERIKTLMENFGVTQSEFAKRISIDASNFSKHLTGKLPVSDSLINRIVADLGVSKEWLCTGKGYMFRPSDNDAHSHIRTLTLPSEAIIPEARNGAKVYGLDVTAGNLARDRMFTEDLVIGSIDVPFINPDCSIVKVSGDSMKPVINNGDMIAIREIKNPQLIFWGQIYVILLEDYRMVKYIRKHDNPDRVILRSENKEYDDIEIEKKEICDLFIVENIIRIDSRI</sequence>
<dbReference type="GeneID" id="77850009"/>
<dbReference type="OrthoDB" id="796548at2"/>
<dbReference type="Gene3D" id="1.10.260.40">
    <property type="entry name" value="lambda repressor-like DNA-binding domains"/>
    <property type="match status" value="1"/>
</dbReference>
<gene>
    <name evidence="5" type="ORF">HMPREF9448_02842</name>
</gene>
<keyword evidence="2" id="KW-0238">DNA-binding</keyword>
<dbReference type="SUPFAM" id="SSF51306">
    <property type="entry name" value="LexA/Signal peptidase"/>
    <property type="match status" value="1"/>
</dbReference>
<dbReference type="InterPro" id="IPR010982">
    <property type="entry name" value="Lambda_DNA-bd_dom_sf"/>
</dbReference>
<dbReference type="InterPro" id="IPR036286">
    <property type="entry name" value="LexA/Signal_pep-like_sf"/>
</dbReference>
<keyword evidence="6" id="KW-1185">Reference proteome</keyword>
<dbReference type="GO" id="GO:0003677">
    <property type="term" value="F:DNA binding"/>
    <property type="evidence" value="ECO:0007669"/>
    <property type="project" value="UniProtKB-KW"/>
</dbReference>
<dbReference type="HOGENOM" id="CLU_066192_1_2_10"/>
<dbReference type="Pfam" id="PF00717">
    <property type="entry name" value="Peptidase_S24"/>
    <property type="match status" value="1"/>
</dbReference>